<comment type="similarity">
    <text evidence="1">Belongs to the HTATSF1 family.</text>
</comment>
<keyword evidence="5" id="KW-0508">mRNA splicing</keyword>
<dbReference type="GeneID" id="67016414"/>
<feature type="compositionally biased region" description="Low complexity" evidence="7">
    <location>
        <begin position="15"/>
        <end position="27"/>
    </location>
</feature>
<name>A0A8J2MZE5_9PLEO</name>
<evidence type="ECO:0000313" key="9">
    <source>
        <dbReference type="EMBL" id="CAG5156923.1"/>
    </source>
</evidence>
<evidence type="ECO:0000256" key="1">
    <source>
        <dbReference type="ARBA" id="ARBA00007747"/>
    </source>
</evidence>
<dbReference type="GO" id="GO:0005684">
    <property type="term" value="C:U2-type spliceosomal complex"/>
    <property type="evidence" value="ECO:0007669"/>
    <property type="project" value="TreeGrafter"/>
</dbReference>
<dbReference type="Gene3D" id="3.30.70.330">
    <property type="match status" value="2"/>
</dbReference>
<dbReference type="SMART" id="SM00360">
    <property type="entry name" value="RRM"/>
    <property type="match status" value="2"/>
</dbReference>
<comment type="caution">
    <text evidence="9">The sequence shown here is derived from an EMBL/GenBank/DDBJ whole genome shotgun (WGS) entry which is preliminary data.</text>
</comment>
<dbReference type="InterPro" id="IPR000504">
    <property type="entry name" value="RRM_dom"/>
</dbReference>
<evidence type="ECO:0000259" key="8">
    <source>
        <dbReference type="PROSITE" id="PS50102"/>
    </source>
</evidence>
<dbReference type="PANTHER" id="PTHR15608:SF0">
    <property type="entry name" value="HIV TAT-SPECIFIC FACTOR 1"/>
    <property type="match status" value="1"/>
</dbReference>
<dbReference type="OrthoDB" id="10258585at2759"/>
<dbReference type="RefSeq" id="XP_043168266.1">
    <property type="nucleotide sequence ID" value="XM_043312331.1"/>
</dbReference>
<evidence type="ECO:0000256" key="6">
    <source>
        <dbReference type="PROSITE-ProRule" id="PRU00176"/>
    </source>
</evidence>
<dbReference type="InterPro" id="IPR035979">
    <property type="entry name" value="RBD_domain_sf"/>
</dbReference>
<dbReference type="PROSITE" id="PS50102">
    <property type="entry name" value="RRM"/>
    <property type="match status" value="2"/>
</dbReference>
<evidence type="ECO:0000256" key="4">
    <source>
        <dbReference type="ARBA" id="ARBA00022884"/>
    </source>
</evidence>
<keyword evidence="3" id="KW-0677">Repeat</keyword>
<evidence type="ECO:0000256" key="3">
    <source>
        <dbReference type="ARBA" id="ARBA00022737"/>
    </source>
</evidence>
<proteinExistence type="inferred from homology"/>
<feature type="region of interest" description="Disordered" evidence="7">
    <location>
        <begin position="258"/>
        <end position="289"/>
    </location>
</feature>
<evidence type="ECO:0000256" key="5">
    <source>
        <dbReference type="ARBA" id="ARBA00023187"/>
    </source>
</evidence>
<feature type="compositionally biased region" description="Basic and acidic residues" evidence="7">
    <location>
        <begin position="38"/>
        <end position="50"/>
    </location>
</feature>
<keyword evidence="4 6" id="KW-0694">RNA-binding</keyword>
<accession>A0A8J2MZE5</accession>
<reference evidence="9" key="1">
    <citation type="submission" date="2021-05" db="EMBL/GenBank/DDBJ databases">
        <authorList>
            <person name="Stam R."/>
        </authorList>
    </citation>
    <scope>NUCLEOTIDE SEQUENCE</scope>
    <source>
        <strain evidence="9">CS162</strain>
    </source>
</reference>
<evidence type="ECO:0000256" key="7">
    <source>
        <dbReference type="SAM" id="MobiDB-lite"/>
    </source>
</evidence>
<dbReference type="GO" id="GO:0000398">
    <property type="term" value="P:mRNA splicing, via spliceosome"/>
    <property type="evidence" value="ECO:0007669"/>
    <property type="project" value="UniProtKB-ARBA"/>
</dbReference>
<feature type="region of interest" description="Disordered" evidence="7">
    <location>
        <begin position="1"/>
        <end position="50"/>
    </location>
</feature>
<dbReference type="InterPro" id="IPR034393">
    <property type="entry name" value="TatSF1-like"/>
</dbReference>
<feature type="domain" description="RRM" evidence="8">
    <location>
        <begin position="176"/>
        <end position="261"/>
    </location>
</feature>
<dbReference type="InterPro" id="IPR012677">
    <property type="entry name" value="Nucleotide-bd_a/b_plait_sf"/>
</dbReference>
<dbReference type="AlphaFoldDB" id="A0A8J2MZE5"/>
<evidence type="ECO:0000313" key="10">
    <source>
        <dbReference type="Proteomes" id="UP000676310"/>
    </source>
</evidence>
<feature type="domain" description="RRM" evidence="8">
    <location>
        <begin position="53"/>
        <end position="141"/>
    </location>
</feature>
<sequence length="289" mass="32682">MSELDDFMEQTGGRPSASDTPPAADPSLTENSKKRKNAKEPEANKKPKVMENKAIWISNLPLDATKKELEDECSRYGIIDKGANGEPRIYMYETDGVFNGTAMVVYFKKEAIANAIRLMDDFPLRPGDNSNGNIHVEAAKIEHKKERDVSRQLNEWSDNEDYVAETLAPKKNKWAKVVIIKNIFDLEQLEEDAKAYLEIKEDMREAAEEYGEVTNCTLYDREPEGIVTVRFREFEPAENFVAAFQGRRYNHRGLQLSLAEDKPKFKKSGRANTPDSDDEAPAPAAKTKA</sequence>
<keyword evidence="10" id="KW-1185">Reference proteome</keyword>
<keyword evidence="2" id="KW-0507">mRNA processing</keyword>
<gene>
    <name evidence="9" type="ORF">ALTATR162_LOCUS4716</name>
</gene>
<dbReference type="EMBL" id="CAJRGZ010000017">
    <property type="protein sequence ID" value="CAG5156923.1"/>
    <property type="molecule type" value="Genomic_DNA"/>
</dbReference>
<dbReference type="SUPFAM" id="SSF54928">
    <property type="entry name" value="RNA-binding domain, RBD"/>
    <property type="match status" value="2"/>
</dbReference>
<evidence type="ECO:0000256" key="2">
    <source>
        <dbReference type="ARBA" id="ARBA00022664"/>
    </source>
</evidence>
<dbReference type="PANTHER" id="PTHR15608">
    <property type="entry name" value="SPLICING FACTOR U2AF-ASSOCIATED PROTEIN 2"/>
    <property type="match status" value="1"/>
</dbReference>
<dbReference type="Proteomes" id="UP000676310">
    <property type="component" value="Unassembled WGS sequence"/>
</dbReference>
<dbReference type="Pfam" id="PF00076">
    <property type="entry name" value="RRM_1"/>
    <property type="match status" value="1"/>
</dbReference>
<organism evidence="9 10">
    <name type="scientific">Alternaria atra</name>
    <dbReference type="NCBI Taxonomy" id="119953"/>
    <lineage>
        <taxon>Eukaryota</taxon>
        <taxon>Fungi</taxon>
        <taxon>Dikarya</taxon>
        <taxon>Ascomycota</taxon>
        <taxon>Pezizomycotina</taxon>
        <taxon>Dothideomycetes</taxon>
        <taxon>Pleosporomycetidae</taxon>
        <taxon>Pleosporales</taxon>
        <taxon>Pleosporineae</taxon>
        <taxon>Pleosporaceae</taxon>
        <taxon>Alternaria</taxon>
        <taxon>Alternaria sect. Ulocladioides</taxon>
    </lineage>
</organism>
<dbReference type="GO" id="GO:0003723">
    <property type="term" value="F:RNA binding"/>
    <property type="evidence" value="ECO:0007669"/>
    <property type="project" value="UniProtKB-UniRule"/>
</dbReference>
<protein>
    <recommendedName>
        <fullName evidence="8">RRM domain-containing protein</fullName>
    </recommendedName>
</protein>
<dbReference type="GO" id="GO:0005686">
    <property type="term" value="C:U2 snRNP"/>
    <property type="evidence" value="ECO:0007669"/>
    <property type="project" value="TreeGrafter"/>
</dbReference>
<dbReference type="FunFam" id="3.30.70.330:FF:000105">
    <property type="entry name" value="HIV Tat-specific factor 1 homolog"/>
    <property type="match status" value="1"/>
</dbReference>